<dbReference type="GO" id="GO:0016094">
    <property type="term" value="P:polyprenol biosynthetic process"/>
    <property type="evidence" value="ECO:0007669"/>
    <property type="project" value="TreeGrafter"/>
</dbReference>
<dbReference type="AlphaFoldDB" id="A0A1D2MGN5"/>
<evidence type="ECO:0000256" key="1">
    <source>
        <dbReference type="ARBA" id="ARBA00005432"/>
    </source>
</evidence>
<reference evidence="5 6" key="1">
    <citation type="journal article" date="2016" name="Genome Biol. Evol.">
        <title>Gene Family Evolution Reflects Adaptation to Soil Environmental Stressors in the Genome of the Collembolan Orchesella cincta.</title>
        <authorList>
            <person name="Faddeeva-Vakhrusheva A."/>
            <person name="Derks M.F."/>
            <person name="Anvar S.Y."/>
            <person name="Agamennone V."/>
            <person name="Suring W."/>
            <person name="Smit S."/>
            <person name="van Straalen N.M."/>
            <person name="Roelofs D."/>
        </authorList>
    </citation>
    <scope>NUCLEOTIDE SEQUENCE [LARGE SCALE GENOMIC DNA]</scope>
    <source>
        <tissue evidence="5">Mixed pool</tissue>
    </source>
</reference>
<dbReference type="STRING" id="48709.A0A1D2MGN5"/>
<dbReference type="InterPro" id="IPR001441">
    <property type="entry name" value="UPP_synth-like"/>
</dbReference>
<dbReference type="EC" id="2.5.1.-" evidence="4"/>
<evidence type="ECO:0000256" key="4">
    <source>
        <dbReference type="RuleBase" id="RU363018"/>
    </source>
</evidence>
<proteinExistence type="inferred from homology"/>
<dbReference type="PANTHER" id="PTHR10291:SF43">
    <property type="entry name" value="DEHYDRODOLICHYL DIPHOSPHATE SYNTHASE COMPLEX SUBUNIT DHDDS"/>
    <property type="match status" value="1"/>
</dbReference>
<organism evidence="5 6">
    <name type="scientific">Orchesella cincta</name>
    <name type="common">Springtail</name>
    <name type="synonym">Podura cincta</name>
    <dbReference type="NCBI Taxonomy" id="48709"/>
    <lineage>
        <taxon>Eukaryota</taxon>
        <taxon>Metazoa</taxon>
        <taxon>Ecdysozoa</taxon>
        <taxon>Arthropoda</taxon>
        <taxon>Hexapoda</taxon>
        <taxon>Collembola</taxon>
        <taxon>Entomobryomorpha</taxon>
        <taxon>Entomobryoidea</taxon>
        <taxon>Orchesellidae</taxon>
        <taxon>Orchesellinae</taxon>
        <taxon>Orchesella</taxon>
    </lineage>
</organism>
<dbReference type="NCBIfam" id="TIGR00055">
    <property type="entry name" value="uppS"/>
    <property type="match status" value="1"/>
</dbReference>
<comment type="similarity">
    <text evidence="1 4">Belongs to the UPP synthase family.</text>
</comment>
<accession>A0A1D2MGN5</accession>
<evidence type="ECO:0000256" key="3">
    <source>
        <dbReference type="ARBA" id="ARBA00047353"/>
    </source>
</evidence>
<dbReference type="Pfam" id="PF01255">
    <property type="entry name" value="Prenyltransf"/>
    <property type="match status" value="1"/>
</dbReference>
<comment type="catalytic activity">
    <reaction evidence="3">
        <text>n isopentenyl diphosphate + (2E,6E)-farnesyl diphosphate = a di-trans,poly-cis-polyprenyl diphosphate + n diphosphate</text>
        <dbReference type="Rhea" id="RHEA:53008"/>
        <dbReference type="Rhea" id="RHEA-COMP:19494"/>
        <dbReference type="ChEBI" id="CHEBI:33019"/>
        <dbReference type="ChEBI" id="CHEBI:128769"/>
        <dbReference type="ChEBI" id="CHEBI:136960"/>
        <dbReference type="ChEBI" id="CHEBI:175763"/>
        <dbReference type="EC" id="2.5.1.87"/>
    </reaction>
</comment>
<protein>
    <recommendedName>
        <fullName evidence="4">Alkyl transferase</fullName>
        <ecNumber evidence="4">2.5.1.-</ecNumber>
    </recommendedName>
</protein>
<dbReference type="PANTHER" id="PTHR10291">
    <property type="entry name" value="DEHYDRODOLICHYL DIPHOSPHATE SYNTHASE FAMILY MEMBER"/>
    <property type="match status" value="1"/>
</dbReference>
<dbReference type="Gene3D" id="3.40.1180.10">
    <property type="entry name" value="Decaprenyl diphosphate synthase-like"/>
    <property type="match status" value="1"/>
</dbReference>
<dbReference type="Proteomes" id="UP000094527">
    <property type="component" value="Unassembled WGS sequence"/>
</dbReference>
<dbReference type="GO" id="GO:0005783">
    <property type="term" value="C:endoplasmic reticulum"/>
    <property type="evidence" value="ECO:0007669"/>
    <property type="project" value="TreeGrafter"/>
</dbReference>
<dbReference type="InterPro" id="IPR036424">
    <property type="entry name" value="UPP_synth-like_sf"/>
</dbReference>
<name>A0A1D2MGN5_ORCCI</name>
<dbReference type="InterPro" id="IPR018520">
    <property type="entry name" value="UPP_synth-like_CS"/>
</dbReference>
<evidence type="ECO:0000313" key="5">
    <source>
        <dbReference type="EMBL" id="ODM92052.1"/>
    </source>
</evidence>
<dbReference type="HAMAP" id="MF_01139">
    <property type="entry name" value="ISPT"/>
    <property type="match status" value="1"/>
</dbReference>
<dbReference type="CDD" id="cd00475">
    <property type="entry name" value="Cis_IPPS"/>
    <property type="match status" value="1"/>
</dbReference>
<dbReference type="OrthoDB" id="4173905at2759"/>
<dbReference type="EMBL" id="LJIJ01001342">
    <property type="protein sequence ID" value="ODM92052.1"/>
    <property type="molecule type" value="Genomic_DNA"/>
</dbReference>
<gene>
    <name evidence="5" type="ORF">Ocin01_14630</name>
</gene>
<keyword evidence="6" id="KW-1185">Reference proteome</keyword>
<sequence length="241" mass="27511">MSSIPNHVAFILDGNRRYARKMNVDTIEGHKQGCKAFGNTVKWAATCGIKTVTAFVFSIENYNRSEKEVNGIMLLLKEYLEKTKQKSKELRDAGIRYQFLGDSSFFPKDLKLIMADVMKETLTNTRIVVNIAFAYTGRNEITSGVEKLVKQLANKEIDIDCVDEALLEQSLQVVPVPPVDLLVRTSECRLSDFLTWASSDRAVLCFVDVFWPDFSYWQFLLCVFHYQVSSARIRVSVKDCH</sequence>
<comment type="caution">
    <text evidence="5">The sequence shown here is derived from an EMBL/GenBank/DDBJ whole genome shotgun (WGS) entry which is preliminary data.</text>
</comment>
<dbReference type="OMA" id="DFRAPHF"/>
<keyword evidence="2 4" id="KW-0808">Transferase</keyword>
<evidence type="ECO:0000313" key="6">
    <source>
        <dbReference type="Proteomes" id="UP000094527"/>
    </source>
</evidence>
<dbReference type="PROSITE" id="PS01066">
    <property type="entry name" value="UPP_SYNTHASE"/>
    <property type="match status" value="1"/>
</dbReference>
<dbReference type="GO" id="GO:0045547">
    <property type="term" value="F:ditrans,polycis-polyprenyl diphosphate synthase [(2E,6E)-farnesyl diphosphate specific] activity"/>
    <property type="evidence" value="ECO:0007669"/>
    <property type="project" value="UniProtKB-EC"/>
</dbReference>
<dbReference type="SUPFAM" id="SSF64005">
    <property type="entry name" value="Undecaprenyl diphosphate synthase"/>
    <property type="match status" value="1"/>
</dbReference>
<evidence type="ECO:0000256" key="2">
    <source>
        <dbReference type="ARBA" id="ARBA00022679"/>
    </source>
</evidence>